<proteinExistence type="predicted"/>
<gene>
    <name evidence="1" type="ORF">P153DRAFT_333867</name>
</gene>
<sequence>MLVHCKPEQIVRLMIELFPAHSPQHVQLSGMRNGNYSLTLFDPTPQARWYTITNIRKIFDVWMSVRNKRSGDRYILRVLGKSERMHYEVTTLMYVARRLQYAVPNLVAYSKTTDNALGGAYMLQERLPGQPLHELWSELNTKQRQSAIRCLARVFKDIHEVTNTCAGVISILNTAHDIKVDLIRVEPFPISPHPTATLATPQTPRDLLLSLCEQQRGYAIARGGPTFPHIWHGFTIMINKMHALGLLPDDQPFHLHNPSLSPHTLLLTIVDDSTVSVSGILSWSDAVFAPKFVSTLAPWDAAVRFWDVIAADAEERELLRYMLNFYDIVGGDYGRGEERREYVLARRMWRVLVEGVRSGGDVGVAEGVLREFEGLLPMRD</sequence>
<dbReference type="EMBL" id="ML977500">
    <property type="protein sequence ID" value="KAF2133014.1"/>
    <property type="molecule type" value="Genomic_DNA"/>
</dbReference>
<dbReference type="RefSeq" id="XP_033527401.1">
    <property type="nucleotide sequence ID" value="XM_033665582.1"/>
</dbReference>
<dbReference type="PANTHER" id="PTHR21310">
    <property type="entry name" value="AMINOGLYCOSIDE PHOSPHOTRANSFERASE-RELATED-RELATED"/>
    <property type="match status" value="1"/>
</dbReference>
<dbReference type="GeneID" id="54406014"/>
<reference evidence="1" key="1">
    <citation type="journal article" date="2020" name="Stud. Mycol.">
        <title>101 Dothideomycetes genomes: a test case for predicting lifestyles and emergence of pathogens.</title>
        <authorList>
            <person name="Haridas S."/>
            <person name="Albert R."/>
            <person name="Binder M."/>
            <person name="Bloem J."/>
            <person name="Labutti K."/>
            <person name="Salamov A."/>
            <person name="Andreopoulos B."/>
            <person name="Baker S."/>
            <person name="Barry K."/>
            <person name="Bills G."/>
            <person name="Bluhm B."/>
            <person name="Cannon C."/>
            <person name="Castanera R."/>
            <person name="Culley D."/>
            <person name="Daum C."/>
            <person name="Ezra D."/>
            <person name="Gonzalez J."/>
            <person name="Henrissat B."/>
            <person name="Kuo A."/>
            <person name="Liang C."/>
            <person name="Lipzen A."/>
            <person name="Lutzoni F."/>
            <person name="Magnuson J."/>
            <person name="Mondo S."/>
            <person name="Nolan M."/>
            <person name="Ohm R."/>
            <person name="Pangilinan J."/>
            <person name="Park H.-J."/>
            <person name="Ramirez L."/>
            <person name="Alfaro M."/>
            <person name="Sun H."/>
            <person name="Tritt A."/>
            <person name="Yoshinaga Y."/>
            <person name="Zwiers L.-H."/>
            <person name="Turgeon B."/>
            <person name="Goodwin S."/>
            <person name="Spatafora J."/>
            <person name="Crous P."/>
            <person name="Grigoriev I."/>
        </authorList>
    </citation>
    <scope>NUCLEOTIDE SEQUENCE</scope>
    <source>
        <strain evidence="1">CBS 119687</strain>
    </source>
</reference>
<protein>
    <submittedName>
        <fullName evidence="1">Uncharacterized protein</fullName>
    </submittedName>
</protein>
<accession>A0A6A6APY7</accession>
<dbReference type="InterPro" id="IPR051678">
    <property type="entry name" value="AGP_Transferase"/>
</dbReference>
<name>A0A6A6APY7_9PLEO</name>
<evidence type="ECO:0000313" key="1">
    <source>
        <dbReference type="EMBL" id="KAF2133014.1"/>
    </source>
</evidence>
<dbReference type="AlphaFoldDB" id="A0A6A6APY7"/>
<organism evidence="1 2">
    <name type="scientific">Dothidotthia symphoricarpi CBS 119687</name>
    <dbReference type="NCBI Taxonomy" id="1392245"/>
    <lineage>
        <taxon>Eukaryota</taxon>
        <taxon>Fungi</taxon>
        <taxon>Dikarya</taxon>
        <taxon>Ascomycota</taxon>
        <taxon>Pezizomycotina</taxon>
        <taxon>Dothideomycetes</taxon>
        <taxon>Pleosporomycetidae</taxon>
        <taxon>Pleosporales</taxon>
        <taxon>Dothidotthiaceae</taxon>
        <taxon>Dothidotthia</taxon>
    </lineage>
</organism>
<dbReference type="OrthoDB" id="10003767at2759"/>
<dbReference type="Proteomes" id="UP000799771">
    <property type="component" value="Unassembled WGS sequence"/>
</dbReference>
<dbReference type="PANTHER" id="PTHR21310:SF56">
    <property type="entry name" value="AMINOGLYCOSIDE PHOSPHOTRANSFERASE DOMAIN-CONTAINING PROTEIN"/>
    <property type="match status" value="1"/>
</dbReference>
<dbReference type="SUPFAM" id="SSF56112">
    <property type="entry name" value="Protein kinase-like (PK-like)"/>
    <property type="match status" value="1"/>
</dbReference>
<evidence type="ECO:0000313" key="2">
    <source>
        <dbReference type="Proteomes" id="UP000799771"/>
    </source>
</evidence>
<keyword evidence="2" id="KW-1185">Reference proteome</keyword>
<dbReference type="InterPro" id="IPR011009">
    <property type="entry name" value="Kinase-like_dom_sf"/>
</dbReference>